<dbReference type="EMBL" id="BQNB010015299">
    <property type="protein sequence ID" value="GJT38377.1"/>
    <property type="molecule type" value="Genomic_DNA"/>
</dbReference>
<evidence type="ECO:0000313" key="2">
    <source>
        <dbReference type="Proteomes" id="UP001151760"/>
    </source>
</evidence>
<evidence type="ECO:0000313" key="1">
    <source>
        <dbReference type="EMBL" id="GJT38377.1"/>
    </source>
</evidence>
<dbReference type="Proteomes" id="UP001151760">
    <property type="component" value="Unassembled WGS sequence"/>
</dbReference>
<sequence>MWGLRGEIQLAVIKGSLAVIAFNGFRILVREEYNNVSSWSKLEGKEISIEDFESYNPETGVRTRTRSSSKDSSETIEMDMCVESLELLANEA</sequence>
<reference evidence="1" key="2">
    <citation type="submission" date="2022-01" db="EMBL/GenBank/DDBJ databases">
        <authorList>
            <person name="Yamashiro T."/>
            <person name="Shiraishi A."/>
            <person name="Satake H."/>
            <person name="Nakayama K."/>
        </authorList>
    </citation>
    <scope>NUCLEOTIDE SEQUENCE</scope>
</reference>
<keyword evidence="2" id="KW-1185">Reference proteome</keyword>
<gene>
    <name evidence="1" type="ORF">Tco_0938242</name>
</gene>
<name>A0ABQ5DHH7_9ASTR</name>
<comment type="caution">
    <text evidence="1">The sequence shown here is derived from an EMBL/GenBank/DDBJ whole genome shotgun (WGS) entry which is preliminary data.</text>
</comment>
<organism evidence="1 2">
    <name type="scientific">Tanacetum coccineum</name>
    <dbReference type="NCBI Taxonomy" id="301880"/>
    <lineage>
        <taxon>Eukaryota</taxon>
        <taxon>Viridiplantae</taxon>
        <taxon>Streptophyta</taxon>
        <taxon>Embryophyta</taxon>
        <taxon>Tracheophyta</taxon>
        <taxon>Spermatophyta</taxon>
        <taxon>Magnoliopsida</taxon>
        <taxon>eudicotyledons</taxon>
        <taxon>Gunneridae</taxon>
        <taxon>Pentapetalae</taxon>
        <taxon>asterids</taxon>
        <taxon>campanulids</taxon>
        <taxon>Asterales</taxon>
        <taxon>Asteraceae</taxon>
        <taxon>Asteroideae</taxon>
        <taxon>Anthemideae</taxon>
        <taxon>Anthemidinae</taxon>
        <taxon>Tanacetum</taxon>
    </lineage>
</organism>
<proteinExistence type="predicted"/>
<protein>
    <submittedName>
        <fullName evidence="1">Uncharacterized protein</fullName>
    </submittedName>
</protein>
<reference evidence="1" key="1">
    <citation type="journal article" date="2022" name="Int. J. Mol. Sci.">
        <title>Draft Genome of Tanacetum Coccineum: Genomic Comparison of Closely Related Tanacetum-Family Plants.</title>
        <authorList>
            <person name="Yamashiro T."/>
            <person name="Shiraishi A."/>
            <person name="Nakayama K."/>
            <person name="Satake H."/>
        </authorList>
    </citation>
    <scope>NUCLEOTIDE SEQUENCE</scope>
</reference>
<accession>A0ABQ5DHH7</accession>